<evidence type="ECO:0000256" key="2">
    <source>
        <dbReference type="ARBA" id="ARBA00022695"/>
    </source>
</evidence>
<dbReference type="Pfam" id="PF01467">
    <property type="entry name" value="CTP_transf_like"/>
    <property type="match status" value="1"/>
</dbReference>
<keyword evidence="3 5" id="KW-0378">Hydrolase</keyword>
<evidence type="ECO:0000259" key="4">
    <source>
        <dbReference type="PROSITE" id="PS51462"/>
    </source>
</evidence>
<evidence type="ECO:0000256" key="1">
    <source>
        <dbReference type="ARBA" id="ARBA00022679"/>
    </source>
</evidence>
<dbReference type="InterPro" id="IPR014729">
    <property type="entry name" value="Rossmann-like_a/b/a_fold"/>
</dbReference>
<dbReference type="Gene3D" id="3.90.79.10">
    <property type="entry name" value="Nucleoside Triphosphate Pyrophosphohydrolase"/>
    <property type="match status" value="1"/>
</dbReference>
<dbReference type="PROSITE" id="PS00893">
    <property type="entry name" value="NUDIX_BOX"/>
    <property type="match status" value="1"/>
</dbReference>
<evidence type="ECO:0000256" key="3">
    <source>
        <dbReference type="ARBA" id="ARBA00022801"/>
    </source>
</evidence>
<dbReference type="PANTHER" id="PTHR21342">
    <property type="entry name" value="PHOSPHOPANTETHEINE ADENYLYLTRANSFERASE"/>
    <property type="match status" value="1"/>
</dbReference>
<dbReference type="NCBIfam" id="TIGR00125">
    <property type="entry name" value="cyt_tran_rel"/>
    <property type="match status" value="1"/>
</dbReference>
<dbReference type="Gene3D" id="3.40.50.620">
    <property type="entry name" value="HUPs"/>
    <property type="match status" value="1"/>
</dbReference>
<dbReference type="Proteomes" id="UP000224291">
    <property type="component" value="Segment"/>
</dbReference>
<dbReference type="SUPFAM" id="SSF52374">
    <property type="entry name" value="Nucleotidylyl transferase"/>
    <property type="match status" value="1"/>
</dbReference>
<sequence length="352" mass="39774">MKQYKLAVFIGRFQPFHIGHEASVREALNIADEVLVLVGDTGGHRTIKDPWTIGQRDQMLRSCFSEAENDRITVLGQWDTPNNWEWIAKVHDAVNCVGTFKDSDVILLGHEKDKSSTYLTWFPEWDRLDTGHLFTKTALSLTEVIDATEIRRLLFDRRGIYTSGLMNANVKELIHQWAQSNPDEWNGFCEEYQFIKKYKESWASSPFPPIFVTTDAVVVSGAHVLLIKRGRSPGKGLLALPGGFLDQEETLLAGAIRELKEETRIKLQDEVLERLLVAVDVHDRAGGVSFADRGRIITHAHVFKLNPAKPRPEVRGGDDAASADWYLIDDIKPSDMFSDHGNILFTALKHIN</sequence>
<dbReference type="Pfam" id="PF00293">
    <property type="entry name" value="NUDIX"/>
    <property type="match status" value="1"/>
</dbReference>
<keyword evidence="2 5" id="KW-0548">Nucleotidyltransferase</keyword>
<dbReference type="EC" id="2.7.7.1" evidence="5"/>
<dbReference type="CDD" id="cd18873">
    <property type="entry name" value="NUDIX_NadM_like"/>
    <property type="match status" value="1"/>
</dbReference>
<dbReference type="KEGG" id="vg:65066824"/>
<dbReference type="EMBL" id="KR560069">
    <property type="protein sequence ID" value="AKO61723.1"/>
    <property type="molecule type" value="Genomic_DNA"/>
</dbReference>
<dbReference type="PROSITE" id="PS51462">
    <property type="entry name" value="NUDIX"/>
    <property type="match status" value="1"/>
</dbReference>
<dbReference type="InterPro" id="IPR020084">
    <property type="entry name" value="NUDIX_hydrolase_CS"/>
</dbReference>
<feature type="domain" description="Nudix hydrolase" evidence="4">
    <location>
        <begin position="209"/>
        <end position="351"/>
    </location>
</feature>
<dbReference type="PANTHER" id="PTHR21342:SF0">
    <property type="entry name" value="BIFUNCTIONAL NMN ADENYLYLTRANSFERASE_NUDIX HYDROLASE"/>
    <property type="match status" value="1"/>
</dbReference>
<keyword evidence="6" id="KW-1185">Reference proteome</keyword>
<dbReference type="SUPFAM" id="SSF55811">
    <property type="entry name" value="Nudix"/>
    <property type="match status" value="1"/>
</dbReference>
<dbReference type="GO" id="GO:0047631">
    <property type="term" value="F:ADP-ribose diphosphatase activity"/>
    <property type="evidence" value="ECO:0007669"/>
    <property type="project" value="UniProtKB-EC"/>
</dbReference>
<dbReference type="InterPro" id="IPR000086">
    <property type="entry name" value="NUDIX_hydrolase_dom"/>
</dbReference>
<dbReference type="EC" id="3.6.1.13" evidence="5"/>
<evidence type="ECO:0000313" key="6">
    <source>
        <dbReference type="Proteomes" id="UP000224291"/>
    </source>
</evidence>
<evidence type="ECO:0000313" key="5">
    <source>
        <dbReference type="EMBL" id="AKO61723.1"/>
    </source>
</evidence>
<dbReference type="GO" id="GO:0000309">
    <property type="term" value="F:nicotinamide-nucleotide adenylyltransferase activity"/>
    <property type="evidence" value="ECO:0007669"/>
    <property type="project" value="UniProtKB-EC"/>
</dbReference>
<accession>A0A0H4J2U2</accession>
<dbReference type="GeneID" id="65066824"/>
<proteinExistence type="predicted"/>
<reference evidence="5 6" key="1">
    <citation type="submission" date="2015-05" db="EMBL/GenBank/DDBJ databases">
        <authorList>
            <person name="Liu X."/>
            <person name="Tong Y."/>
            <person name="Huang Y."/>
            <person name="Fan H."/>
            <person name="An X."/>
            <person name="Mi Z."/>
            <person name="Zhang Z."/>
        </authorList>
    </citation>
    <scope>NUCLEOTIDE SEQUENCE [LARGE SCALE GENOMIC DNA]</scope>
</reference>
<protein>
    <submittedName>
        <fullName evidence="5">ADP-ribose pyrophosphatase</fullName>
        <ecNumber evidence="5">2.7.7.1</ecNumber>
        <ecNumber evidence="5">3.6.1.13</ecNumber>
    </submittedName>
</protein>
<dbReference type="InterPro" id="IPR004821">
    <property type="entry name" value="Cyt_trans-like"/>
</dbReference>
<name>A0A0H4J2U2_9CAUD</name>
<dbReference type="RefSeq" id="YP_010077916.1">
    <property type="nucleotide sequence ID" value="NC_054952.1"/>
</dbReference>
<organism evidence="5 6">
    <name type="scientific">Stenotrophomonas phage IME-SM1</name>
    <dbReference type="NCBI Taxonomy" id="1654717"/>
    <lineage>
        <taxon>Viruses</taxon>
        <taxon>Duplodnaviria</taxon>
        <taxon>Heunggongvirae</taxon>
        <taxon>Uroviricota</taxon>
        <taxon>Caudoviricetes</taxon>
        <taxon>Menderavirus</taxon>
        <taxon>Menderavirus IMESM1</taxon>
    </lineage>
</organism>
<dbReference type="InterPro" id="IPR015797">
    <property type="entry name" value="NUDIX_hydrolase-like_dom_sf"/>
</dbReference>
<keyword evidence="1 5" id="KW-0808">Transferase</keyword>